<dbReference type="Proteomes" id="UP000664859">
    <property type="component" value="Unassembled WGS sequence"/>
</dbReference>
<keyword evidence="3" id="KW-0223">Dioxygenase</keyword>
<dbReference type="GO" id="GO:0005737">
    <property type="term" value="C:cytoplasm"/>
    <property type="evidence" value="ECO:0007669"/>
    <property type="project" value="TreeGrafter"/>
</dbReference>
<dbReference type="PROSITE" id="PS51819">
    <property type="entry name" value="VOC"/>
    <property type="match status" value="2"/>
</dbReference>
<evidence type="ECO:0000256" key="1">
    <source>
        <dbReference type="ARBA" id="ARBA00022723"/>
    </source>
</evidence>
<dbReference type="InterPro" id="IPR018146">
    <property type="entry name" value="Glyoxalase_1_CS"/>
</dbReference>
<dbReference type="OrthoDB" id="1545884at2759"/>
<dbReference type="InterPro" id="IPR004360">
    <property type="entry name" value="Glyas_Fos-R_dOase_dom"/>
</dbReference>
<dbReference type="UniPathway" id="UPA00619">
    <property type="reaction ID" value="UER00675"/>
</dbReference>
<dbReference type="EMBL" id="JAFCMP010000547">
    <property type="protein sequence ID" value="KAG5175661.1"/>
    <property type="molecule type" value="Genomic_DNA"/>
</dbReference>
<dbReference type="GO" id="GO:0046872">
    <property type="term" value="F:metal ion binding"/>
    <property type="evidence" value="ECO:0007669"/>
    <property type="project" value="UniProtKB-KW"/>
</dbReference>
<evidence type="ECO:0000313" key="3">
    <source>
        <dbReference type="EMBL" id="KAG5175661.1"/>
    </source>
</evidence>
<reference evidence="3" key="1">
    <citation type="submission" date="2021-02" db="EMBL/GenBank/DDBJ databases">
        <title>First Annotated Genome of the Yellow-green Alga Tribonema minus.</title>
        <authorList>
            <person name="Mahan K.M."/>
        </authorList>
    </citation>
    <scope>NUCLEOTIDE SEQUENCE</scope>
    <source>
        <strain evidence="3">UTEX B ZZ1240</strain>
    </source>
</reference>
<evidence type="ECO:0000259" key="2">
    <source>
        <dbReference type="PROSITE" id="PS51819"/>
    </source>
</evidence>
<protein>
    <submittedName>
        <fullName evidence="3">Glyoxalase/Bleomycin resistance protein/Dihydroxybiphenyl dioxygenase</fullName>
    </submittedName>
</protein>
<feature type="domain" description="VOC" evidence="2">
    <location>
        <begin position="144"/>
        <end position="269"/>
    </location>
</feature>
<dbReference type="AlphaFoldDB" id="A0A836C8T2"/>
<dbReference type="PANTHER" id="PTHR46036">
    <property type="entry name" value="LACTOYLGLUTATHIONE LYASE"/>
    <property type="match status" value="1"/>
</dbReference>
<dbReference type="GO" id="GO:0004462">
    <property type="term" value="F:lactoylglutathione lyase activity"/>
    <property type="evidence" value="ECO:0007669"/>
    <property type="project" value="InterPro"/>
</dbReference>
<accession>A0A836C8T2</accession>
<keyword evidence="4" id="KW-1185">Reference proteome</keyword>
<organism evidence="3 4">
    <name type="scientific">Tribonema minus</name>
    <dbReference type="NCBI Taxonomy" id="303371"/>
    <lineage>
        <taxon>Eukaryota</taxon>
        <taxon>Sar</taxon>
        <taxon>Stramenopiles</taxon>
        <taxon>Ochrophyta</taxon>
        <taxon>PX clade</taxon>
        <taxon>Xanthophyceae</taxon>
        <taxon>Tribonematales</taxon>
        <taxon>Tribonemataceae</taxon>
        <taxon>Tribonema</taxon>
    </lineage>
</organism>
<dbReference type="SUPFAM" id="SSF54593">
    <property type="entry name" value="Glyoxalase/Bleomycin resistance protein/Dihydroxybiphenyl dioxygenase"/>
    <property type="match status" value="2"/>
</dbReference>
<proteinExistence type="predicted"/>
<dbReference type="GO" id="GO:0019243">
    <property type="term" value="P:methylglyoxal catabolic process to D-lactate via S-lactoyl-glutathione"/>
    <property type="evidence" value="ECO:0007669"/>
    <property type="project" value="TreeGrafter"/>
</dbReference>
<dbReference type="PROSITE" id="PS00934">
    <property type="entry name" value="GLYOXALASE_I_1"/>
    <property type="match status" value="1"/>
</dbReference>
<dbReference type="Gene3D" id="3.10.180.10">
    <property type="entry name" value="2,3-Dihydroxybiphenyl 1,2-Dioxygenase, domain 1"/>
    <property type="match status" value="2"/>
</dbReference>
<evidence type="ECO:0000313" key="4">
    <source>
        <dbReference type="Proteomes" id="UP000664859"/>
    </source>
</evidence>
<dbReference type="InterPro" id="IPR037523">
    <property type="entry name" value="VOC_core"/>
</dbReference>
<dbReference type="InterPro" id="IPR029068">
    <property type="entry name" value="Glyas_Bleomycin-R_OHBP_Dase"/>
</dbReference>
<sequence>MLHVVYRVGDMDKTIKFYQDAFGMQLLRQRDIPEGKYSNAFLGYGTESEGKYFSIELTYNYGVTSYKMGNAFQGMGLSLPDLRSVSKKVGGAGGAVVSGPEDVEYGPCIIPDEEVGKKTIATVMKVTDPDGYAFEVTERARRDPVSKVCLHVSNLEAAVEFYEKALGMTMFYRRSNVPYDPSIVVGLGYGAADDTTILELRYEYGNDKLDMGEAYGQIAVGTPDVYKAADSITSAGYEIARAPGPVPGIGTKIVAVRDPDGYKIVLVDQEDLEKELQEG</sequence>
<keyword evidence="3" id="KW-0560">Oxidoreductase</keyword>
<feature type="domain" description="VOC" evidence="2">
    <location>
        <begin position="1"/>
        <end position="139"/>
    </location>
</feature>
<gene>
    <name evidence="3" type="ORF">JKP88DRAFT_337919</name>
</gene>
<comment type="caution">
    <text evidence="3">The sequence shown here is derived from an EMBL/GenBank/DDBJ whole genome shotgun (WGS) entry which is preliminary data.</text>
</comment>
<dbReference type="PANTHER" id="PTHR46036:SF5">
    <property type="entry name" value="LACTOYLGLUTATHIONE LYASE"/>
    <property type="match status" value="1"/>
</dbReference>
<dbReference type="Pfam" id="PF00903">
    <property type="entry name" value="Glyoxalase"/>
    <property type="match status" value="2"/>
</dbReference>
<dbReference type="GO" id="GO:0051213">
    <property type="term" value="F:dioxygenase activity"/>
    <property type="evidence" value="ECO:0007669"/>
    <property type="project" value="UniProtKB-KW"/>
</dbReference>
<name>A0A836C8T2_9STRA</name>
<keyword evidence="1" id="KW-0479">Metal-binding</keyword>